<dbReference type="KEGG" id="pzu:PHZ_c2837"/>
<dbReference type="eggNOG" id="COG3774">
    <property type="taxonomic scope" value="Bacteria"/>
</dbReference>
<dbReference type="Gene3D" id="3.40.50.150">
    <property type="entry name" value="Vaccinia Virus protein VP39"/>
    <property type="match status" value="1"/>
</dbReference>
<dbReference type="STRING" id="450851.PHZ_c2837"/>
<proteinExistence type="predicted"/>
<dbReference type="InterPro" id="IPR029063">
    <property type="entry name" value="SAM-dependent_MTases_sf"/>
</dbReference>
<dbReference type="OrthoDB" id="9816424at2"/>
<sequence length="244" mass="27665">MTDCVDIPYRRLNLRAPIREILIENTHRRYEVFYNANKASFLNGLCEAHGSDKGGLTAGEKPYPWLPHNYADYIERHFGHCREHVRNVFECGLGTNNPDLVSSMGERGRPGASLRVWRDYFPNARVVGADVDRDILFAEDRIVTHHVDQTDAASVAALWDAVGEVEFDLMIDDGLHTFEAGVSLLEGSLHKLKAGGIYIIEDVAMETIVRFLDYFQDKPLNYEVVTLYRGKHRLGDNSMVVIRA</sequence>
<name>B4R8C8_PHEZH</name>
<evidence type="ECO:0000313" key="1">
    <source>
        <dbReference type="EMBL" id="ACG79246.1"/>
    </source>
</evidence>
<gene>
    <name evidence="1" type="ordered locus">PHZ_c2837</name>
</gene>
<dbReference type="AlphaFoldDB" id="B4R8C8"/>
<dbReference type="RefSeq" id="WP_012523384.1">
    <property type="nucleotide sequence ID" value="NC_011144.1"/>
</dbReference>
<reference evidence="1 2" key="1">
    <citation type="journal article" date="2008" name="BMC Genomics">
        <title>Complete genome of Phenylobacterium zucineum - a novel facultative intracellular bacterium isolated from human erythroleukemia cell line K562.</title>
        <authorList>
            <person name="Luo Y."/>
            <person name="Xu X."/>
            <person name="Ding Z."/>
            <person name="Liu Z."/>
            <person name="Zhang B."/>
            <person name="Yan Z."/>
            <person name="Sun J."/>
            <person name="Hu S."/>
            <person name="Hu X."/>
        </authorList>
    </citation>
    <scope>NUCLEOTIDE SEQUENCE [LARGE SCALE GENOMIC DNA]</scope>
    <source>
        <strain evidence="1 2">HLK1</strain>
    </source>
</reference>
<organism evidence="1 2">
    <name type="scientific">Phenylobacterium zucineum (strain HLK1)</name>
    <dbReference type="NCBI Taxonomy" id="450851"/>
    <lineage>
        <taxon>Bacteria</taxon>
        <taxon>Pseudomonadati</taxon>
        <taxon>Pseudomonadota</taxon>
        <taxon>Alphaproteobacteria</taxon>
        <taxon>Caulobacterales</taxon>
        <taxon>Caulobacteraceae</taxon>
        <taxon>Phenylobacterium</taxon>
    </lineage>
</organism>
<protein>
    <recommendedName>
        <fullName evidence="3">Class I SAM-dependent methyltransferase</fullName>
    </recommendedName>
</protein>
<accession>B4R8C8</accession>
<evidence type="ECO:0008006" key="3">
    <source>
        <dbReference type="Google" id="ProtNLM"/>
    </source>
</evidence>
<dbReference type="Proteomes" id="UP000001868">
    <property type="component" value="Chromosome"/>
</dbReference>
<dbReference type="EMBL" id="CP000747">
    <property type="protein sequence ID" value="ACG79246.1"/>
    <property type="molecule type" value="Genomic_DNA"/>
</dbReference>
<evidence type="ECO:0000313" key="2">
    <source>
        <dbReference type="Proteomes" id="UP000001868"/>
    </source>
</evidence>
<keyword evidence="2" id="KW-1185">Reference proteome</keyword>
<dbReference type="HOGENOM" id="CLU_1026267_0_0_5"/>
<dbReference type="SUPFAM" id="SSF53335">
    <property type="entry name" value="S-adenosyl-L-methionine-dependent methyltransferases"/>
    <property type="match status" value="1"/>
</dbReference>